<dbReference type="InterPro" id="IPR035996">
    <property type="entry name" value="4pyrrol_Methylase_sf"/>
</dbReference>
<evidence type="ECO:0000256" key="1">
    <source>
        <dbReference type="ARBA" id="ARBA00005879"/>
    </source>
</evidence>
<dbReference type="CDD" id="cd11642">
    <property type="entry name" value="SUMT"/>
    <property type="match status" value="1"/>
</dbReference>
<dbReference type="EC" id="2.1.1.107" evidence="2"/>
<name>A0ABV6S5L2_9SPHN</name>
<evidence type="ECO:0000313" key="9">
    <source>
        <dbReference type="EMBL" id="MFC0684129.1"/>
    </source>
</evidence>
<keyword evidence="3 9" id="KW-0489">Methyltransferase</keyword>
<evidence type="ECO:0000313" key="10">
    <source>
        <dbReference type="Proteomes" id="UP001589858"/>
    </source>
</evidence>
<keyword evidence="4 9" id="KW-0808">Transferase</keyword>
<organism evidence="9 10">
    <name type="scientific">Novosphingobium clariflavum</name>
    <dbReference type="NCBI Taxonomy" id="2029884"/>
    <lineage>
        <taxon>Bacteria</taxon>
        <taxon>Pseudomonadati</taxon>
        <taxon>Pseudomonadota</taxon>
        <taxon>Alphaproteobacteria</taxon>
        <taxon>Sphingomonadales</taxon>
        <taxon>Sphingomonadaceae</taxon>
        <taxon>Novosphingobium</taxon>
    </lineage>
</organism>
<dbReference type="Pfam" id="PF00590">
    <property type="entry name" value="TP_methylase"/>
    <property type="match status" value="1"/>
</dbReference>
<dbReference type="NCBIfam" id="TIGR01469">
    <property type="entry name" value="cobA_cysG_Cterm"/>
    <property type="match status" value="1"/>
</dbReference>
<evidence type="ECO:0000256" key="3">
    <source>
        <dbReference type="ARBA" id="ARBA00022603"/>
    </source>
</evidence>
<keyword evidence="10" id="KW-1185">Reference proteome</keyword>
<feature type="domain" description="Tetrapyrrole methylase" evidence="8">
    <location>
        <begin position="11"/>
        <end position="219"/>
    </location>
</feature>
<keyword evidence="6" id="KW-0627">Porphyrin biosynthesis</keyword>
<comment type="similarity">
    <text evidence="1">Belongs to the precorrin methyltransferase family.</text>
</comment>
<dbReference type="NCBIfam" id="NF004790">
    <property type="entry name" value="PRK06136.1"/>
    <property type="match status" value="1"/>
</dbReference>
<dbReference type="PROSITE" id="PS00839">
    <property type="entry name" value="SUMT_1"/>
    <property type="match status" value="1"/>
</dbReference>
<evidence type="ECO:0000256" key="6">
    <source>
        <dbReference type="ARBA" id="ARBA00023244"/>
    </source>
</evidence>
<dbReference type="InterPro" id="IPR000878">
    <property type="entry name" value="4pyrrol_Mease"/>
</dbReference>
<dbReference type="InterPro" id="IPR014777">
    <property type="entry name" value="4pyrrole_Mease_sub1"/>
</dbReference>
<dbReference type="PANTHER" id="PTHR45790">
    <property type="entry name" value="SIROHEME SYNTHASE-RELATED"/>
    <property type="match status" value="1"/>
</dbReference>
<dbReference type="InterPro" id="IPR003043">
    <property type="entry name" value="Uropor_MeTrfase_CS"/>
</dbReference>
<accession>A0ABV6S5L2</accession>
<sequence length="257" mass="26560">MQANPASPGRVFLVGAGPGDPDLLTLRAARLVMNAALIVHDGLVDPAILSMARPSARLISVAKARSRHTMKQEEINALLVREALAGHDVVRLKGGDPFVFGRGGEEAEACRAAGVPVEVVPGISSALGAAAAAQIPLTHRDHASIVSFVAGQCKGLTDQDWSGLAGKGRTLVIFMGLATAAQITEKLIADGLTPDVPIAVIEKATRGDMRVLRTSLAGLAELVERERVASPALIVIGAVTAQPDTIVSATALEAVQQ</sequence>
<dbReference type="Gene3D" id="3.40.1010.10">
    <property type="entry name" value="Cobalt-precorrin-4 Transmethylase, Domain 1"/>
    <property type="match status" value="1"/>
</dbReference>
<protein>
    <recommendedName>
        <fullName evidence="2">uroporphyrinogen-III C-methyltransferase</fullName>
        <ecNumber evidence="2">2.1.1.107</ecNumber>
    </recommendedName>
</protein>
<dbReference type="EMBL" id="JBHLTM010000026">
    <property type="protein sequence ID" value="MFC0684129.1"/>
    <property type="molecule type" value="Genomic_DNA"/>
</dbReference>
<dbReference type="RefSeq" id="WP_267218257.1">
    <property type="nucleotide sequence ID" value="NZ_JAPCWC010000001.1"/>
</dbReference>
<evidence type="ECO:0000256" key="5">
    <source>
        <dbReference type="ARBA" id="ARBA00022691"/>
    </source>
</evidence>
<dbReference type="SUPFAM" id="SSF53790">
    <property type="entry name" value="Tetrapyrrole methylase"/>
    <property type="match status" value="1"/>
</dbReference>
<evidence type="ECO:0000256" key="4">
    <source>
        <dbReference type="ARBA" id="ARBA00022679"/>
    </source>
</evidence>
<keyword evidence="5" id="KW-0949">S-adenosyl-L-methionine</keyword>
<dbReference type="PANTHER" id="PTHR45790:SF3">
    <property type="entry name" value="S-ADENOSYL-L-METHIONINE-DEPENDENT UROPORPHYRINOGEN III METHYLTRANSFERASE, CHLOROPLASTIC"/>
    <property type="match status" value="1"/>
</dbReference>
<dbReference type="Proteomes" id="UP001589858">
    <property type="component" value="Unassembled WGS sequence"/>
</dbReference>
<evidence type="ECO:0000259" key="8">
    <source>
        <dbReference type="Pfam" id="PF00590"/>
    </source>
</evidence>
<proteinExistence type="inferred from homology"/>
<comment type="caution">
    <text evidence="9">The sequence shown here is derived from an EMBL/GenBank/DDBJ whole genome shotgun (WGS) entry which is preliminary data.</text>
</comment>
<dbReference type="InterPro" id="IPR050161">
    <property type="entry name" value="Siro_Cobalamin_biosynth"/>
</dbReference>
<comment type="pathway">
    <text evidence="7">Porphyrin-containing compound metabolism; siroheme biosynthesis; precorrin-2 from uroporphyrinogen III: step 1/1.</text>
</comment>
<dbReference type="GO" id="GO:0004851">
    <property type="term" value="F:uroporphyrin-III C-methyltransferase activity"/>
    <property type="evidence" value="ECO:0007669"/>
    <property type="project" value="UniProtKB-EC"/>
</dbReference>
<dbReference type="InterPro" id="IPR014776">
    <property type="entry name" value="4pyrrole_Mease_sub2"/>
</dbReference>
<evidence type="ECO:0000256" key="7">
    <source>
        <dbReference type="ARBA" id="ARBA00025705"/>
    </source>
</evidence>
<reference evidence="9 10" key="1">
    <citation type="submission" date="2024-09" db="EMBL/GenBank/DDBJ databases">
        <authorList>
            <person name="Sun Q."/>
            <person name="Mori K."/>
        </authorList>
    </citation>
    <scope>NUCLEOTIDE SEQUENCE [LARGE SCALE GENOMIC DNA]</scope>
    <source>
        <strain evidence="9 10">CICC 11035S</strain>
    </source>
</reference>
<dbReference type="InterPro" id="IPR006366">
    <property type="entry name" value="CobA/CysG_C"/>
</dbReference>
<evidence type="ECO:0000256" key="2">
    <source>
        <dbReference type="ARBA" id="ARBA00012162"/>
    </source>
</evidence>
<dbReference type="Gene3D" id="3.30.950.10">
    <property type="entry name" value="Methyltransferase, Cobalt-precorrin-4 Transmethylase, Domain 2"/>
    <property type="match status" value="1"/>
</dbReference>
<dbReference type="GO" id="GO:0032259">
    <property type="term" value="P:methylation"/>
    <property type="evidence" value="ECO:0007669"/>
    <property type="project" value="UniProtKB-KW"/>
</dbReference>
<gene>
    <name evidence="9" type="primary">cobA</name>
    <name evidence="9" type="ORF">ACFFF8_05945</name>
</gene>